<evidence type="ECO:0000313" key="1">
    <source>
        <dbReference type="EMBL" id="MBA8824560.1"/>
    </source>
</evidence>
<dbReference type="Pfam" id="PF10025">
    <property type="entry name" value="DUF2267"/>
    <property type="match status" value="1"/>
</dbReference>
<dbReference type="RefSeq" id="WP_182543818.1">
    <property type="nucleotide sequence ID" value="NZ_JACGWZ010000002.1"/>
</dbReference>
<gene>
    <name evidence="1" type="ORF">FHX42_001907</name>
</gene>
<organism evidence="1 2">
    <name type="scientific">Halosaccharopolyspora lacisalsi</name>
    <dbReference type="NCBI Taxonomy" id="1000566"/>
    <lineage>
        <taxon>Bacteria</taxon>
        <taxon>Bacillati</taxon>
        <taxon>Actinomycetota</taxon>
        <taxon>Actinomycetes</taxon>
        <taxon>Pseudonocardiales</taxon>
        <taxon>Pseudonocardiaceae</taxon>
        <taxon>Halosaccharopolyspora</taxon>
    </lineage>
</organism>
<proteinExistence type="predicted"/>
<protein>
    <submittedName>
        <fullName evidence="1">Uncharacterized protein (DUF2267 family)</fullName>
    </submittedName>
</protein>
<evidence type="ECO:0000313" key="2">
    <source>
        <dbReference type="Proteomes" id="UP000569329"/>
    </source>
</evidence>
<dbReference type="InterPro" id="IPR018727">
    <property type="entry name" value="DUF2267"/>
</dbReference>
<dbReference type="Proteomes" id="UP000569329">
    <property type="component" value="Unassembled WGS sequence"/>
</dbReference>
<dbReference type="Gene3D" id="1.10.490.110">
    <property type="entry name" value="Uncharacterized conserved protein DUF2267"/>
    <property type="match status" value="1"/>
</dbReference>
<dbReference type="AlphaFoldDB" id="A0A839DUH0"/>
<comment type="caution">
    <text evidence="1">The sequence shown here is derived from an EMBL/GenBank/DDBJ whole genome shotgun (WGS) entry which is preliminary data.</text>
</comment>
<reference evidence="1 2" key="1">
    <citation type="submission" date="2020-07" db="EMBL/GenBank/DDBJ databases">
        <title>Sequencing the genomes of 1000 actinobacteria strains.</title>
        <authorList>
            <person name="Klenk H.-P."/>
        </authorList>
    </citation>
    <scope>NUCLEOTIDE SEQUENCE [LARGE SCALE GENOMIC DNA]</scope>
    <source>
        <strain evidence="1 2">DSM 45975</strain>
    </source>
</reference>
<sequence length="132" mass="14760">MTHPGPQGLTMETLLEQVQQQAGLSSHEQADRLVRATMSSLAERITNGQINDLSPALPPELRSELDRHDSQAHAFDKDTFLDRLSGEIDSVDLDEVEQQVRVVFGTLQKWLPANEVEDTLAQLPEELSALFR</sequence>
<accession>A0A839DUH0</accession>
<dbReference type="InterPro" id="IPR038282">
    <property type="entry name" value="DUF2267_sf"/>
</dbReference>
<name>A0A839DUH0_9PSEU</name>
<keyword evidence="2" id="KW-1185">Reference proteome</keyword>
<dbReference type="EMBL" id="JACGWZ010000002">
    <property type="protein sequence ID" value="MBA8824560.1"/>
    <property type="molecule type" value="Genomic_DNA"/>
</dbReference>